<evidence type="ECO:0000256" key="1">
    <source>
        <dbReference type="ARBA" id="ARBA00004123"/>
    </source>
</evidence>
<feature type="domain" description="Tetratricopeptide SHNi-TPR" evidence="9">
    <location>
        <begin position="314"/>
        <end position="350"/>
    </location>
</feature>
<protein>
    <submittedName>
        <fullName evidence="11">Histone-binding protein N1/N2-like isoform X1</fullName>
    </submittedName>
</protein>
<comment type="subcellular location">
    <subcellularLocation>
        <location evidence="1">Nucleus</location>
    </subcellularLocation>
</comment>
<reference evidence="11" key="1">
    <citation type="submission" date="2025-08" db="UniProtKB">
        <authorList>
            <consortium name="RefSeq"/>
        </authorList>
    </citation>
    <scope>IDENTIFICATION</scope>
    <source>
        <tissue evidence="11">Whole body</tissue>
    </source>
</reference>
<dbReference type="Gene3D" id="1.25.40.10">
    <property type="entry name" value="Tetratricopeptide repeat domain"/>
    <property type="match status" value="1"/>
</dbReference>
<feature type="compositionally biased region" description="Polar residues" evidence="7">
    <location>
        <begin position="253"/>
        <end position="263"/>
    </location>
</feature>
<comment type="similarity">
    <text evidence="2">Belongs to the NASP family.</text>
</comment>
<dbReference type="InterPro" id="IPR019734">
    <property type="entry name" value="TPR_rpt"/>
</dbReference>
<feature type="region of interest" description="Disordered" evidence="7">
    <location>
        <begin position="102"/>
        <end position="283"/>
    </location>
</feature>
<feature type="signal peptide" evidence="8">
    <location>
        <begin position="1"/>
        <end position="16"/>
    </location>
</feature>
<feature type="region of interest" description="Disordered" evidence="7">
    <location>
        <begin position="450"/>
        <end position="515"/>
    </location>
</feature>
<keyword evidence="4 6" id="KW-0802">TPR repeat</keyword>
<dbReference type="InterPro" id="IPR011990">
    <property type="entry name" value="TPR-like_helical_dom_sf"/>
</dbReference>
<keyword evidence="5" id="KW-0539">Nucleus</keyword>
<accession>A0ABM1JF05</accession>
<dbReference type="InterPro" id="IPR019544">
    <property type="entry name" value="Tetratricopeptide_SHNi-TPR_dom"/>
</dbReference>
<evidence type="ECO:0000256" key="8">
    <source>
        <dbReference type="SAM" id="SignalP"/>
    </source>
</evidence>
<sequence>MFFFLFFFSFYCICDTLISDITNNKHQMADIPENVPFTDPAIAVSQGRRHLLVRDYTMAVTALAQACELLAKKHGDTADELGEPYLLYGRALLGLAREETGVLGGGVPGSEEAQGEEDAEDDDEDEEDDEADEEKLNKIDEKEEEEEEEEEEEDDEEKEEEEDEKENKIESVKATTEEETLEKKNEKNEKDEKNEKNEKIKEKEEEKEEKEEEDMEKKKDDEKEEKSIVESENENTSKNNETTNNADNDASEAATSSKQQNGESTKENGECNSEDITKEDEEDEVNNLQVAWEVLELAKLVLLKRGKSGWKLLADSYRLLGEVAMEGGNHKGALNDLQGCLDLLEKIDPREPRAIAEIHYQLGLAHSLGNEFDASIEEFNKATELLETRIKELEAITEPPKTDDPFYSIEGEIQELKDLLPEIQEKITDMQDFKNEACKLVIENLKSGLSSCSSNGAGPSSDASNSSSSGNTTSPKVVKPVSDISHLVRKKRKVDEPEPEVPMPPRKKPTPEKAV</sequence>
<feature type="compositionally biased region" description="Low complexity" evidence="7">
    <location>
        <begin position="234"/>
        <end position="248"/>
    </location>
</feature>
<evidence type="ECO:0000256" key="4">
    <source>
        <dbReference type="ARBA" id="ARBA00022803"/>
    </source>
</evidence>
<keyword evidence="8" id="KW-0732">Signal</keyword>
<feature type="compositionally biased region" description="Acidic residues" evidence="7">
    <location>
        <begin position="142"/>
        <end position="164"/>
    </location>
</feature>
<evidence type="ECO:0000259" key="9">
    <source>
        <dbReference type="Pfam" id="PF10516"/>
    </source>
</evidence>
<name>A0ABM1JF05_POLDO</name>
<feature type="compositionally biased region" description="Basic and acidic residues" evidence="7">
    <location>
        <begin position="181"/>
        <end position="204"/>
    </location>
</feature>
<keyword evidence="10" id="KW-1185">Reference proteome</keyword>
<evidence type="ECO:0000256" key="5">
    <source>
        <dbReference type="ARBA" id="ARBA00023242"/>
    </source>
</evidence>
<dbReference type="PANTHER" id="PTHR15081:SF1">
    <property type="entry name" value="NUCLEAR AUTOANTIGENIC SPERM PROTEIN"/>
    <property type="match status" value="1"/>
</dbReference>
<feature type="compositionally biased region" description="Acidic residues" evidence="7">
    <location>
        <begin position="113"/>
        <end position="133"/>
    </location>
</feature>
<dbReference type="Pfam" id="PF10516">
    <property type="entry name" value="SHNi-TPR"/>
    <property type="match status" value="1"/>
</dbReference>
<dbReference type="PROSITE" id="PS50005">
    <property type="entry name" value="TPR"/>
    <property type="match status" value="1"/>
</dbReference>
<feature type="compositionally biased region" description="Basic and acidic residues" evidence="7">
    <location>
        <begin position="215"/>
        <end position="229"/>
    </location>
</feature>
<evidence type="ECO:0000256" key="7">
    <source>
        <dbReference type="SAM" id="MobiDB-lite"/>
    </source>
</evidence>
<dbReference type="PANTHER" id="PTHR15081">
    <property type="entry name" value="NUCLEAR AUTOANTIGENIC SPERM PROTEIN NASP -RELATED"/>
    <property type="match status" value="1"/>
</dbReference>
<dbReference type="SMART" id="SM00028">
    <property type="entry name" value="TPR"/>
    <property type="match status" value="2"/>
</dbReference>
<evidence type="ECO:0000313" key="11">
    <source>
        <dbReference type="RefSeq" id="XP_015191043.1"/>
    </source>
</evidence>
<feature type="compositionally biased region" description="Low complexity" evidence="7">
    <location>
        <begin position="450"/>
        <end position="475"/>
    </location>
</feature>
<feature type="chain" id="PRO_5045823624" evidence="8">
    <location>
        <begin position="17"/>
        <end position="515"/>
    </location>
</feature>
<organism evidence="10 11">
    <name type="scientific">Polistes dominula</name>
    <name type="common">European paper wasp</name>
    <name type="synonym">Vespa dominula</name>
    <dbReference type="NCBI Taxonomy" id="743375"/>
    <lineage>
        <taxon>Eukaryota</taxon>
        <taxon>Metazoa</taxon>
        <taxon>Ecdysozoa</taxon>
        <taxon>Arthropoda</taxon>
        <taxon>Hexapoda</taxon>
        <taxon>Insecta</taxon>
        <taxon>Pterygota</taxon>
        <taxon>Neoptera</taxon>
        <taxon>Endopterygota</taxon>
        <taxon>Hymenoptera</taxon>
        <taxon>Apocrita</taxon>
        <taxon>Aculeata</taxon>
        <taxon>Vespoidea</taxon>
        <taxon>Vespidae</taxon>
        <taxon>Polistinae</taxon>
        <taxon>Polistini</taxon>
        <taxon>Polistes</taxon>
    </lineage>
</organism>
<feature type="compositionally biased region" description="Acidic residues" evidence="7">
    <location>
        <begin position="205"/>
        <end position="214"/>
    </location>
</feature>
<dbReference type="SUPFAM" id="SSF48452">
    <property type="entry name" value="TPR-like"/>
    <property type="match status" value="1"/>
</dbReference>
<proteinExistence type="inferred from homology"/>
<gene>
    <name evidence="11" type="primary">LOC107074286</name>
</gene>
<evidence type="ECO:0000313" key="10">
    <source>
        <dbReference type="Proteomes" id="UP000694924"/>
    </source>
</evidence>
<dbReference type="GeneID" id="107074286"/>
<feature type="repeat" description="TPR" evidence="6">
    <location>
        <begin position="356"/>
        <end position="389"/>
    </location>
</feature>
<dbReference type="Proteomes" id="UP000694924">
    <property type="component" value="Unplaced"/>
</dbReference>
<evidence type="ECO:0000256" key="6">
    <source>
        <dbReference type="PROSITE-ProRule" id="PRU00339"/>
    </source>
</evidence>
<dbReference type="RefSeq" id="XP_015191043.1">
    <property type="nucleotide sequence ID" value="XM_015335557.1"/>
</dbReference>
<evidence type="ECO:0000256" key="3">
    <source>
        <dbReference type="ARBA" id="ARBA00022737"/>
    </source>
</evidence>
<evidence type="ECO:0000256" key="2">
    <source>
        <dbReference type="ARBA" id="ARBA00008402"/>
    </source>
</evidence>
<dbReference type="InterPro" id="IPR051730">
    <property type="entry name" value="NASP-like"/>
</dbReference>
<keyword evidence="3" id="KW-0677">Repeat</keyword>